<dbReference type="InterPro" id="IPR031680">
    <property type="entry name" value="Hepar_II_III_N"/>
</dbReference>
<accession>A0ABY8HB62</accession>
<evidence type="ECO:0000256" key="5">
    <source>
        <dbReference type="SAM" id="MobiDB-lite"/>
    </source>
</evidence>
<evidence type="ECO:0000313" key="8">
    <source>
        <dbReference type="EMBL" id="WFP17807.1"/>
    </source>
</evidence>
<keyword evidence="3" id="KW-0574">Periplasm</keyword>
<organism evidence="8 9">
    <name type="scientific">Citricoccus muralis</name>
    <dbReference type="NCBI Taxonomy" id="169134"/>
    <lineage>
        <taxon>Bacteria</taxon>
        <taxon>Bacillati</taxon>
        <taxon>Actinomycetota</taxon>
        <taxon>Actinomycetes</taxon>
        <taxon>Micrococcales</taxon>
        <taxon>Micrococcaceae</taxon>
        <taxon>Citricoccus</taxon>
    </lineage>
</organism>
<evidence type="ECO:0000259" key="7">
    <source>
        <dbReference type="Pfam" id="PF16889"/>
    </source>
</evidence>
<protein>
    <submittedName>
        <fullName evidence="8">Heparinase II/III family protein</fullName>
    </submittedName>
</protein>
<evidence type="ECO:0000259" key="6">
    <source>
        <dbReference type="Pfam" id="PF07940"/>
    </source>
</evidence>
<dbReference type="InterPro" id="IPR012480">
    <property type="entry name" value="Hepar_II_III_C"/>
</dbReference>
<name>A0ABY8HB62_9MICC</name>
<dbReference type="EMBL" id="CP121252">
    <property type="protein sequence ID" value="WFP17807.1"/>
    <property type="molecule type" value="Genomic_DNA"/>
</dbReference>
<comment type="subcellular location">
    <subcellularLocation>
        <location evidence="1">Periplasm</location>
    </subcellularLocation>
</comment>
<feature type="domain" description="Heparinase II/III-like C-terminal" evidence="6">
    <location>
        <begin position="311"/>
        <end position="456"/>
    </location>
</feature>
<dbReference type="Proteomes" id="UP001219037">
    <property type="component" value="Chromosome"/>
</dbReference>
<dbReference type="InterPro" id="IPR008929">
    <property type="entry name" value="Chondroitin_lyas"/>
</dbReference>
<dbReference type="PANTHER" id="PTHR39210">
    <property type="entry name" value="HEPARIN-SULFATE LYASE"/>
    <property type="match status" value="1"/>
</dbReference>
<dbReference type="Gene3D" id="2.70.98.70">
    <property type="match status" value="1"/>
</dbReference>
<proteinExistence type="predicted"/>
<dbReference type="Pfam" id="PF16889">
    <property type="entry name" value="Hepar_II_III_N"/>
    <property type="match status" value="1"/>
</dbReference>
<feature type="domain" description="Heparin-sulfate lyase N-terminal" evidence="7">
    <location>
        <begin position="56"/>
        <end position="274"/>
    </location>
</feature>
<evidence type="ECO:0000256" key="3">
    <source>
        <dbReference type="ARBA" id="ARBA00022764"/>
    </source>
</evidence>
<feature type="region of interest" description="Disordered" evidence="5">
    <location>
        <begin position="1"/>
        <end position="35"/>
    </location>
</feature>
<keyword evidence="4" id="KW-0456">Lyase</keyword>
<evidence type="ECO:0000313" key="9">
    <source>
        <dbReference type="Proteomes" id="UP001219037"/>
    </source>
</evidence>
<dbReference type="RefSeq" id="WP_278159543.1">
    <property type="nucleotide sequence ID" value="NZ_CP121252.1"/>
</dbReference>
<evidence type="ECO:0000256" key="1">
    <source>
        <dbReference type="ARBA" id="ARBA00004418"/>
    </source>
</evidence>
<dbReference type="PANTHER" id="PTHR39210:SF1">
    <property type="entry name" value="HEPARIN-SULFATE LYASE"/>
    <property type="match status" value="1"/>
</dbReference>
<reference evidence="8 9" key="1">
    <citation type="submission" date="2023-04" db="EMBL/GenBank/DDBJ databases">
        <title>Funneling lignin-derived compounds into biodiesel using alkali-halophilic Citricoccus sp. P2.</title>
        <authorList>
            <person name="Luo C.-B."/>
        </authorList>
    </citation>
    <scope>NUCLEOTIDE SEQUENCE [LARGE SCALE GENOMIC DNA]</scope>
    <source>
        <strain evidence="8 9">P2</strain>
    </source>
</reference>
<evidence type="ECO:0000256" key="2">
    <source>
        <dbReference type="ARBA" id="ARBA00022729"/>
    </source>
</evidence>
<dbReference type="Gene3D" id="1.50.10.100">
    <property type="entry name" value="Chondroitin AC/alginate lyase"/>
    <property type="match status" value="1"/>
</dbReference>
<dbReference type="SUPFAM" id="SSF48230">
    <property type="entry name" value="Chondroitin AC/alginate lyase"/>
    <property type="match status" value="1"/>
</dbReference>
<keyword evidence="2" id="KW-0732">Signal</keyword>
<gene>
    <name evidence="8" type="ORF">P8192_06855</name>
</gene>
<keyword evidence="9" id="KW-1185">Reference proteome</keyword>
<dbReference type="Pfam" id="PF07940">
    <property type="entry name" value="Hepar_II_III_C"/>
    <property type="match status" value="1"/>
</dbReference>
<sequence length="590" mass="65997">MTSAAEPHPGLDRTVGQRQSFGKHAERPAHAAQSTQKLLNGKLNLPPHPVWTGNLHDWAADPFGDRNWQFQFHALRWLNPVRWHGLDGDEAARAFWWATVESWADANIPAAQAPSSFAWVDMADGLRATELSLGVALVPAAQEARYRQILQYHRDWLADEQHLVGGNHGLFQHLGLLLTASVLRDRPGQELARDRLEAQLREAFDTQGINEEGSAAYHQSNLVWWTQAVARLRAEGLDLGPDADHRLERAGAVLAHLSLPFGQLPQIGDSVRAKVRTGLHPHTDFVATLGKSGTRPDQRVLHTERGLTVLRSGWGRHRALNRETHMVVRHGAELLRHSHQDRLSVHYATEGLRWLVDGGFHSYQHHDPVRDFLRSRSGHNVPMFPDLPYRSPDEVPVVRCRFSDDVDELLLLDDGHTAAMLTRRIVYCSGPDCLLVIDHGRSAVPTALIQPWLVEIGATVEQHPDQNRVVLSGTVNARQPRVHLQWLCPVDLDVHRAVEAEKTEAGDLRGWIGTRWKTQEPSTVVTASASGWETTLAVAISPELEEPLEITREDTETACDQEFSLRLRRGDRSWILALDVTGATLQTLTG</sequence>
<evidence type="ECO:0000256" key="4">
    <source>
        <dbReference type="ARBA" id="ARBA00023239"/>
    </source>
</evidence>